<evidence type="ECO:0000256" key="1">
    <source>
        <dbReference type="ARBA" id="ARBA00022603"/>
    </source>
</evidence>
<keyword evidence="2 5" id="KW-0808">Transferase</keyword>
<protein>
    <submittedName>
        <fullName evidence="5">Class I SAM-dependent methyltransferase</fullName>
    </submittedName>
</protein>
<dbReference type="Proteomes" id="UP000275024">
    <property type="component" value="Unassembled WGS sequence"/>
</dbReference>
<evidence type="ECO:0000313" key="7">
    <source>
        <dbReference type="Proteomes" id="UP000268652"/>
    </source>
</evidence>
<dbReference type="Gene3D" id="3.40.50.150">
    <property type="entry name" value="Vaccinia Virus protein VP39"/>
    <property type="match status" value="1"/>
</dbReference>
<dbReference type="Pfam" id="PF13649">
    <property type="entry name" value="Methyltransf_25"/>
    <property type="match status" value="1"/>
</dbReference>
<dbReference type="InterPro" id="IPR029063">
    <property type="entry name" value="SAM-dependent_MTases_sf"/>
</dbReference>
<comment type="caution">
    <text evidence="5">The sequence shown here is derived from an EMBL/GenBank/DDBJ whole genome shotgun (WGS) entry which is preliminary data.</text>
</comment>
<evidence type="ECO:0000259" key="4">
    <source>
        <dbReference type="Pfam" id="PF13649"/>
    </source>
</evidence>
<dbReference type="OrthoDB" id="6064711at2"/>
<dbReference type="EMBL" id="RBDX01000011">
    <property type="protein sequence ID" value="RKN08411.1"/>
    <property type="molecule type" value="Genomic_DNA"/>
</dbReference>
<organism evidence="5 8">
    <name type="scientific">Streptomyces radicis</name>
    <dbReference type="NCBI Taxonomy" id="1750517"/>
    <lineage>
        <taxon>Bacteria</taxon>
        <taxon>Bacillati</taxon>
        <taxon>Actinomycetota</taxon>
        <taxon>Actinomycetes</taxon>
        <taxon>Kitasatosporales</taxon>
        <taxon>Streptomycetaceae</taxon>
        <taxon>Streptomyces</taxon>
    </lineage>
</organism>
<dbReference type="PANTHER" id="PTHR43464:SF19">
    <property type="entry name" value="UBIQUINONE BIOSYNTHESIS O-METHYLTRANSFERASE, MITOCHONDRIAL"/>
    <property type="match status" value="1"/>
</dbReference>
<dbReference type="AlphaFoldDB" id="A0A3A9W5C4"/>
<dbReference type="InterPro" id="IPR041698">
    <property type="entry name" value="Methyltransf_25"/>
</dbReference>
<dbReference type="Proteomes" id="UP000268652">
    <property type="component" value="Unassembled WGS sequence"/>
</dbReference>
<name>A0A3A9W5C4_9ACTN</name>
<proteinExistence type="predicted"/>
<dbReference type="EMBL" id="RBDY01000011">
    <property type="protein sequence ID" value="RKN21554.1"/>
    <property type="molecule type" value="Genomic_DNA"/>
</dbReference>
<keyword evidence="3" id="KW-0949">S-adenosyl-L-methionine</keyword>
<reference evidence="7 8" key="1">
    <citation type="submission" date="2018-09" db="EMBL/GenBank/DDBJ databases">
        <title>Streptomyces sp. nov. DS1-2, an endophytic actinomycete isolated from roots of Dendrobium scabrilingue.</title>
        <authorList>
            <person name="Kuncharoen N."/>
            <person name="Kudo T."/>
            <person name="Ohkuma M."/>
            <person name="Yuki M."/>
            <person name="Tanasupawat S."/>
        </authorList>
    </citation>
    <scope>NUCLEOTIDE SEQUENCE [LARGE SCALE GENOMIC DNA]</scope>
    <source>
        <strain evidence="5 8">AZ1-7</strain>
        <strain evidence="6 7">DS1-2</strain>
    </source>
</reference>
<accession>A0A3A9W5C4</accession>
<gene>
    <name evidence="6" type="ORF">D7318_16425</name>
    <name evidence="5" type="ORF">D7319_16015</name>
</gene>
<evidence type="ECO:0000313" key="8">
    <source>
        <dbReference type="Proteomes" id="UP000275024"/>
    </source>
</evidence>
<dbReference type="GO" id="GO:0032259">
    <property type="term" value="P:methylation"/>
    <property type="evidence" value="ECO:0007669"/>
    <property type="project" value="UniProtKB-KW"/>
</dbReference>
<feature type="domain" description="Methyltransferase" evidence="4">
    <location>
        <begin position="60"/>
        <end position="150"/>
    </location>
</feature>
<evidence type="ECO:0000256" key="2">
    <source>
        <dbReference type="ARBA" id="ARBA00022679"/>
    </source>
</evidence>
<dbReference type="GO" id="GO:0008168">
    <property type="term" value="F:methyltransferase activity"/>
    <property type="evidence" value="ECO:0007669"/>
    <property type="project" value="UniProtKB-KW"/>
</dbReference>
<dbReference type="CDD" id="cd02440">
    <property type="entry name" value="AdoMet_MTases"/>
    <property type="match status" value="1"/>
</dbReference>
<dbReference type="PANTHER" id="PTHR43464">
    <property type="entry name" value="METHYLTRANSFERASE"/>
    <property type="match status" value="1"/>
</dbReference>
<evidence type="ECO:0000256" key="3">
    <source>
        <dbReference type="ARBA" id="ARBA00022691"/>
    </source>
</evidence>
<sequence length="252" mass="27726">MTAHGTTPVPRDALAERSQTVGALFDDVAEAFTRLGDWMSEAPGLREWLDARLPGGARAIDVGCGTGRFCPRLAERYEEVIGVDPAGALLDIGRRTNAGPGIRYERRSAYDVTPERDGRFDLVFSYSAVFHMRPYEAILPHLISLVAPGGRMVIFEPERTPLHDRKGKDEDWLVDVAFQSAQLAYRMTGDVAAAIDALRLFFHPSWQKLCEGSALPSREEFGEVFSTWLPGAELAHDVVPGMAVAVWEAPAD</sequence>
<keyword evidence="1 5" id="KW-0489">Methyltransferase</keyword>
<dbReference type="SUPFAM" id="SSF53335">
    <property type="entry name" value="S-adenosyl-L-methionine-dependent methyltransferases"/>
    <property type="match status" value="1"/>
</dbReference>
<dbReference type="RefSeq" id="WP_120697872.1">
    <property type="nucleotide sequence ID" value="NZ_RBDX01000011.1"/>
</dbReference>
<evidence type="ECO:0000313" key="6">
    <source>
        <dbReference type="EMBL" id="RKN21554.1"/>
    </source>
</evidence>
<evidence type="ECO:0000313" key="5">
    <source>
        <dbReference type="EMBL" id="RKN08411.1"/>
    </source>
</evidence>
<keyword evidence="7" id="KW-1185">Reference proteome</keyword>